<evidence type="ECO:0000313" key="5">
    <source>
        <dbReference type="Proteomes" id="UP000253741"/>
    </source>
</evidence>
<sequence length="301" mass="32995">MPGPCGRSRRRREPRADRGAVRPHPAPRLAVRPPLAAGRSAGVGQPLTAASRRERPPGPAPSGPPHHGGLSRRRPLSQEWRLPLKPHGLPGTLIAFDGVDGSGKTTTLRLTRSYLRAHGRTVRGFKLPSRELKRMKWFREYSADPFGAVREGRVDPLAMCCSVLGDRLMTVRAGILPCLRAGRTVMVDRYLFTPLGELLMHRVPPETRAVVEPLLDCFPAPDLSVFTTVSAAEASGRVRGRVGERDDPLSLDVYEHRVDAFRRLALSNGGLLLDTSLGVRPAFETLLPHLRATEHDATPSI</sequence>
<dbReference type="GO" id="GO:0006227">
    <property type="term" value="P:dUDP biosynthetic process"/>
    <property type="evidence" value="ECO:0007669"/>
    <property type="project" value="TreeGrafter"/>
</dbReference>
<dbReference type="InterPro" id="IPR039430">
    <property type="entry name" value="Thymidylate_kin-like_dom"/>
</dbReference>
<organism evidence="4 5">
    <name type="scientific">Streptomyces corynorhini</name>
    <dbReference type="NCBI Taxonomy" id="2282652"/>
    <lineage>
        <taxon>Bacteria</taxon>
        <taxon>Bacillati</taxon>
        <taxon>Actinomycetota</taxon>
        <taxon>Actinomycetes</taxon>
        <taxon>Kitasatosporales</taxon>
        <taxon>Streptomycetaceae</taxon>
        <taxon>Streptomyces</taxon>
    </lineage>
</organism>
<dbReference type="InterPro" id="IPR027417">
    <property type="entry name" value="P-loop_NTPase"/>
</dbReference>
<gene>
    <name evidence="4" type="ORF">DVH02_01925</name>
</gene>
<dbReference type="PANTHER" id="PTHR10344">
    <property type="entry name" value="THYMIDYLATE KINASE"/>
    <property type="match status" value="1"/>
</dbReference>
<name>A0A370BDH5_9ACTN</name>
<dbReference type="PANTHER" id="PTHR10344:SF1">
    <property type="entry name" value="THYMIDYLATE KINASE"/>
    <property type="match status" value="1"/>
</dbReference>
<dbReference type="AlphaFoldDB" id="A0A370BDH5"/>
<protein>
    <recommendedName>
        <fullName evidence="3">Thymidylate kinase-like domain-containing protein</fullName>
    </recommendedName>
</protein>
<dbReference type="GO" id="GO:0006235">
    <property type="term" value="P:dTTP biosynthetic process"/>
    <property type="evidence" value="ECO:0007669"/>
    <property type="project" value="TreeGrafter"/>
</dbReference>
<feature type="compositionally biased region" description="Low complexity" evidence="2">
    <location>
        <begin position="27"/>
        <end position="37"/>
    </location>
</feature>
<proteinExistence type="inferred from homology"/>
<evidence type="ECO:0000256" key="2">
    <source>
        <dbReference type="SAM" id="MobiDB-lite"/>
    </source>
</evidence>
<dbReference type="Gene3D" id="3.40.50.300">
    <property type="entry name" value="P-loop containing nucleotide triphosphate hydrolases"/>
    <property type="match status" value="1"/>
</dbReference>
<dbReference type="GO" id="GO:0006233">
    <property type="term" value="P:dTDP biosynthetic process"/>
    <property type="evidence" value="ECO:0007669"/>
    <property type="project" value="TreeGrafter"/>
</dbReference>
<feature type="domain" description="Thymidylate kinase-like" evidence="3">
    <location>
        <begin position="96"/>
        <end position="256"/>
    </location>
</feature>
<comment type="caution">
    <text evidence="4">The sequence shown here is derived from an EMBL/GenBank/DDBJ whole genome shotgun (WGS) entry which is preliminary data.</text>
</comment>
<dbReference type="GO" id="GO:0005737">
    <property type="term" value="C:cytoplasm"/>
    <property type="evidence" value="ECO:0007669"/>
    <property type="project" value="TreeGrafter"/>
</dbReference>
<dbReference type="Proteomes" id="UP000253741">
    <property type="component" value="Unassembled WGS sequence"/>
</dbReference>
<dbReference type="GO" id="GO:0004798">
    <property type="term" value="F:dTMP kinase activity"/>
    <property type="evidence" value="ECO:0007669"/>
    <property type="project" value="TreeGrafter"/>
</dbReference>
<feature type="region of interest" description="Disordered" evidence="2">
    <location>
        <begin position="1"/>
        <end position="75"/>
    </location>
</feature>
<dbReference type="SUPFAM" id="SSF52540">
    <property type="entry name" value="P-loop containing nucleoside triphosphate hydrolases"/>
    <property type="match status" value="1"/>
</dbReference>
<evidence type="ECO:0000313" key="4">
    <source>
        <dbReference type="EMBL" id="RDG39818.1"/>
    </source>
</evidence>
<keyword evidence="5" id="KW-1185">Reference proteome</keyword>
<reference evidence="4 5" key="1">
    <citation type="submission" date="2018-07" db="EMBL/GenBank/DDBJ databases">
        <title>Streptomyces species from bats.</title>
        <authorList>
            <person name="Dunlap C."/>
        </authorList>
    </citation>
    <scope>NUCLEOTIDE SEQUENCE [LARGE SCALE GENOMIC DNA]</scope>
    <source>
        <strain evidence="4 5">AC230</strain>
    </source>
</reference>
<evidence type="ECO:0000259" key="3">
    <source>
        <dbReference type="Pfam" id="PF02223"/>
    </source>
</evidence>
<comment type="similarity">
    <text evidence="1">Belongs to the thymidylate kinase family.</text>
</comment>
<dbReference type="EMBL" id="QQNA01000009">
    <property type="protein sequence ID" value="RDG39818.1"/>
    <property type="molecule type" value="Genomic_DNA"/>
</dbReference>
<dbReference type="Pfam" id="PF02223">
    <property type="entry name" value="Thymidylate_kin"/>
    <property type="match status" value="1"/>
</dbReference>
<accession>A0A370BDH5</accession>
<evidence type="ECO:0000256" key="1">
    <source>
        <dbReference type="ARBA" id="ARBA00009776"/>
    </source>
</evidence>